<evidence type="ECO:0000313" key="3">
    <source>
        <dbReference type="Proteomes" id="UP000000390"/>
    </source>
</evidence>
<evidence type="ECO:0000313" key="4">
    <source>
        <dbReference type="Proteomes" id="UP000011645"/>
    </source>
</evidence>
<sequence length="207" mass="22995">MIPGPGTVERVPREAVIRAWLARERESSGECGTDRSDREAFEALLESNPGAAAFLWRDAPHACYRLVLSRARFDRLHVVEGPAELRWGALSPDGTIRGCARRIDREDTRELARETGVDVPLIERLAEDPPTTEPLVLSTRRGAVPWHVADGNHRATAIALALWRGVAYEPVSAYLCVGANPVLEPFVQRLRGLAGCVRRRWDVSETQ</sequence>
<dbReference type="Proteomes" id="UP000011645">
    <property type="component" value="Unassembled WGS sequence"/>
</dbReference>
<dbReference type="STRING" id="795797.HacjB3_15035"/>
<dbReference type="EMBL" id="CP002062">
    <property type="protein sequence ID" value="ADJ16386.1"/>
    <property type="molecule type" value="Genomic_DNA"/>
</dbReference>
<dbReference type="EMBL" id="AOHV01000027">
    <property type="protein sequence ID" value="ELY37120.1"/>
    <property type="molecule type" value="Genomic_DNA"/>
</dbReference>
<dbReference type="KEGG" id="hje:HacjB3_15035"/>
<dbReference type="OrthoDB" id="214551at2157"/>
<dbReference type="PATRIC" id="fig|795797.18.peg.3012"/>
<accession>D8J9B7</accession>
<dbReference type="eggNOG" id="arCOG13695">
    <property type="taxonomic scope" value="Archaea"/>
</dbReference>
<keyword evidence="4" id="KW-1185">Reference proteome</keyword>
<dbReference type="AlphaFoldDB" id="D8J9B7"/>
<name>D8J9B7_HALJB</name>
<organism evidence="1 3">
    <name type="scientific">Halalkalicoccus jeotgali (strain DSM 18796 / CECT 7217 / JCM 14584 / KCTC 4019 / B3)</name>
    <dbReference type="NCBI Taxonomy" id="795797"/>
    <lineage>
        <taxon>Archaea</taxon>
        <taxon>Methanobacteriati</taxon>
        <taxon>Methanobacteriota</taxon>
        <taxon>Stenosarchaea group</taxon>
        <taxon>Halobacteria</taxon>
        <taxon>Halobacteriales</taxon>
        <taxon>Halococcaceae</taxon>
        <taxon>Halalkalicoccus</taxon>
    </lineage>
</organism>
<protein>
    <submittedName>
        <fullName evidence="1">Uncharacterized protein</fullName>
    </submittedName>
</protein>
<evidence type="ECO:0000313" key="2">
    <source>
        <dbReference type="EMBL" id="ELY37120.1"/>
    </source>
</evidence>
<dbReference type="RefSeq" id="WP_008416487.1">
    <property type="nucleotide sequence ID" value="NC_014297.1"/>
</dbReference>
<dbReference type="Proteomes" id="UP000000390">
    <property type="component" value="Chromosome"/>
</dbReference>
<gene>
    <name evidence="1" type="ordered locus">HacjB3_15035</name>
    <name evidence="2" type="ORF">C497_10263</name>
</gene>
<reference evidence="1 3" key="1">
    <citation type="journal article" date="2010" name="J. Bacteriol.">
        <title>Complete genome sequence of Halalkalicoccus jeotgali B3(T), an extremely halophilic archaeon.</title>
        <authorList>
            <person name="Roh S.W."/>
            <person name="Nam Y.D."/>
            <person name="Nam S.H."/>
            <person name="Choi S.H."/>
            <person name="Park H.S."/>
            <person name="Bae J.W."/>
        </authorList>
    </citation>
    <scope>NUCLEOTIDE SEQUENCE [LARGE SCALE GENOMIC DNA]</scope>
    <source>
        <strain evidence="1">B3</strain>
        <strain evidence="3">DSM 18796 / CECT 7217 / JCM 14584 / KCTC 4019 / B3</strain>
    </source>
</reference>
<evidence type="ECO:0000313" key="1">
    <source>
        <dbReference type="EMBL" id="ADJ16386.1"/>
    </source>
</evidence>
<dbReference type="GeneID" id="9420828"/>
<reference evidence="2 4" key="2">
    <citation type="journal article" date="2014" name="PLoS Genet.">
        <title>Phylogenetically driven sequencing of extremely halophilic archaea reveals strategies for static and dynamic osmo-response.</title>
        <authorList>
            <person name="Becker E.A."/>
            <person name="Seitzer P.M."/>
            <person name="Tritt A."/>
            <person name="Larsen D."/>
            <person name="Krusor M."/>
            <person name="Yao A.I."/>
            <person name="Wu D."/>
            <person name="Madern D."/>
            <person name="Eisen J.A."/>
            <person name="Darling A.E."/>
            <person name="Facciotti M.T."/>
        </authorList>
    </citation>
    <scope>NUCLEOTIDE SEQUENCE [LARGE SCALE GENOMIC DNA]</scope>
    <source>
        <strain evidence="2">B3</strain>
        <strain evidence="4">DSM 18796 / CECT 7217 / JCM 14584 / KCTC 4019 / B3</strain>
    </source>
</reference>
<dbReference type="HOGENOM" id="CLU_1323989_0_0_2"/>
<proteinExistence type="predicted"/>